<dbReference type="InterPro" id="IPR019863">
    <property type="entry name" value="Motility-assoc_ABC-rel_GldG"/>
</dbReference>
<protein>
    <submittedName>
        <fullName evidence="4">Protein involved in gliding motility GldG</fullName>
    </submittedName>
</protein>
<evidence type="ECO:0000313" key="4">
    <source>
        <dbReference type="EMBL" id="ABG58818.1"/>
    </source>
</evidence>
<feature type="transmembrane region" description="Helical" evidence="1">
    <location>
        <begin position="523"/>
        <end position="546"/>
    </location>
</feature>
<dbReference type="Pfam" id="PF09822">
    <property type="entry name" value="ABC_transp_aux"/>
    <property type="match status" value="1"/>
</dbReference>
<proteinExistence type="predicted"/>
<keyword evidence="1" id="KW-0472">Membrane</keyword>
<dbReference type="InterPro" id="IPR055396">
    <property type="entry name" value="DUF7088"/>
</dbReference>
<keyword evidence="5" id="KW-1185">Reference proteome</keyword>
<feature type="domain" description="ABC-type uncharacterised transport system" evidence="2">
    <location>
        <begin position="196"/>
        <end position="490"/>
    </location>
</feature>
<gene>
    <name evidence="4" type="primary">gldG</name>
    <name evidence="4" type="ordered locus">CHU_1547</name>
</gene>
<dbReference type="EMBL" id="CP000383">
    <property type="protein sequence ID" value="ABG58818.1"/>
    <property type="molecule type" value="Genomic_DNA"/>
</dbReference>
<dbReference type="Pfam" id="PF23357">
    <property type="entry name" value="DUF7088"/>
    <property type="match status" value="1"/>
</dbReference>
<dbReference type="AlphaFoldDB" id="A0A6N4SR88"/>
<sequence length="557" mass="63941">MVSNVKKKNDILEYIFLIAILVFVNIILSEHFFRLDFTQDKRYSISPVSQQVLGKLDGDVYVEIFLDGDLNPDYERLKKSIKEKLDQFKAYSNNKLEYRFINPADEADEQMRERGFRLIAQRGIKPKYFLEEKNGQKTEKLIFPGAIVSYRQNETPVQFLKGNKVQSDEEQLNQAVEGVEFELLKAIRKLSISEYKTIAIIDGHGEPAKEQLEDVTSTLNEFYSVQRIRLDSITALKHFDMAMVIGPKVAYSEKEKFILDQFINNGGKAMFIYDAIDIRKDSLKNGETFGLSKNLNLDDLLFKYGIRMNQSVVEDMNCAKTVVQTGLNGEVQALNFPYYPVIYQFNKHPIVKNMDAVVLRFAGSIDTVKAVGIKKTPLIQTSAQSKEVQVPFQIDLDVLKKDLDPASFNGGIKTVACLLEGSFTSLYKSKPAPVEYAVVVSGAKPSKVLVCADLDMIRNDYDVNRNMPVPLGYDRDMRYLFSNKEFILNAVDYMMEEELLLVREKEVVMRPLNEQKIKNDKKYWQIVNIVSPIILVLIYGISRYLWRKKKYGTPRNV</sequence>
<feature type="domain" description="DUF7088" evidence="3">
    <location>
        <begin position="39"/>
        <end position="149"/>
    </location>
</feature>
<evidence type="ECO:0000259" key="2">
    <source>
        <dbReference type="Pfam" id="PF09822"/>
    </source>
</evidence>
<keyword evidence="1" id="KW-0812">Transmembrane</keyword>
<accession>A0A6N4SR88</accession>
<evidence type="ECO:0000259" key="3">
    <source>
        <dbReference type="Pfam" id="PF23357"/>
    </source>
</evidence>
<name>A0A6N4SR88_CYTH3</name>
<dbReference type="OrthoDB" id="9777219at2"/>
<dbReference type="NCBIfam" id="TIGR03521">
    <property type="entry name" value="GldG"/>
    <property type="match status" value="1"/>
</dbReference>
<reference evidence="4 5" key="1">
    <citation type="journal article" date="2007" name="Appl. Environ. Microbiol.">
        <title>Genome sequence of the cellulolytic gliding bacterium Cytophaga hutchinsonii.</title>
        <authorList>
            <person name="Xie G."/>
            <person name="Bruce D.C."/>
            <person name="Challacombe J.F."/>
            <person name="Chertkov O."/>
            <person name="Detter J.C."/>
            <person name="Gilna P."/>
            <person name="Han C.S."/>
            <person name="Lucas S."/>
            <person name="Misra M."/>
            <person name="Myers G.L."/>
            <person name="Richardson P."/>
            <person name="Tapia R."/>
            <person name="Thayer N."/>
            <person name="Thompson L.S."/>
            <person name="Brettin T.S."/>
            <person name="Henrissat B."/>
            <person name="Wilson D.B."/>
            <person name="McBride M.J."/>
        </authorList>
    </citation>
    <scope>NUCLEOTIDE SEQUENCE [LARGE SCALE GENOMIC DNA]</scope>
    <source>
        <strain evidence="5">ATCC 33406 / DSM 1761 / CIP 103989 / NBRC 15051 / NCIMB 9469 / D465</strain>
    </source>
</reference>
<evidence type="ECO:0000313" key="5">
    <source>
        <dbReference type="Proteomes" id="UP000001822"/>
    </source>
</evidence>
<evidence type="ECO:0000256" key="1">
    <source>
        <dbReference type="SAM" id="Phobius"/>
    </source>
</evidence>
<dbReference type="InterPro" id="IPR019196">
    <property type="entry name" value="ABC_transp_unknown"/>
</dbReference>
<organism evidence="4 5">
    <name type="scientific">Cytophaga hutchinsonii (strain ATCC 33406 / DSM 1761 / CIP 103989 / NBRC 15051 / NCIMB 9469 / D465)</name>
    <dbReference type="NCBI Taxonomy" id="269798"/>
    <lineage>
        <taxon>Bacteria</taxon>
        <taxon>Pseudomonadati</taxon>
        <taxon>Bacteroidota</taxon>
        <taxon>Cytophagia</taxon>
        <taxon>Cytophagales</taxon>
        <taxon>Cytophagaceae</taxon>
        <taxon>Cytophaga</taxon>
    </lineage>
</organism>
<dbReference type="KEGG" id="chu:CHU_1547"/>
<dbReference type="Proteomes" id="UP000001822">
    <property type="component" value="Chromosome"/>
</dbReference>
<feature type="transmembrane region" description="Helical" evidence="1">
    <location>
        <begin position="12"/>
        <end position="33"/>
    </location>
</feature>
<keyword evidence="1" id="KW-1133">Transmembrane helix</keyword>